<dbReference type="CDD" id="cd00170">
    <property type="entry name" value="SEC14"/>
    <property type="match status" value="1"/>
</dbReference>
<dbReference type="GO" id="GO:0016020">
    <property type="term" value="C:membrane"/>
    <property type="evidence" value="ECO:0007669"/>
    <property type="project" value="TreeGrafter"/>
</dbReference>
<dbReference type="EMBL" id="JARQZJ010000095">
    <property type="protein sequence ID" value="KAK9885395.1"/>
    <property type="molecule type" value="Genomic_DNA"/>
</dbReference>
<dbReference type="GO" id="GO:1902936">
    <property type="term" value="F:phosphatidylinositol bisphosphate binding"/>
    <property type="evidence" value="ECO:0007669"/>
    <property type="project" value="TreeGrafter"/>
</dbReference>
<gene>
    <name evidence="2" type="ORF">WA026_010890</name>
</gene>
<evidence type="ECO:0000313" key="3">
    <source>
        <dbReference type="Proteomes" id="UP001431783"/>
    </source>
</evidence>
<dbReference type="PROSITE" id="PS50191">
    <property type="entry name" value="CRAL_TRIO"/>
    <property type="match status" value="1"/>
</dbReference>
<dbReference type="Gene3D" id="1.20.5.1200">
    <property type="entry name" value="Alpha-tocopherol transfer"/>
    <property type="match status" value="1"/>
</dbReference>
<keyword evidence="3" id="KW-1185">Reference proteome</keyword>
<dbReference type="InterPro" id="IPR036865">
    <property type="entry name" value="CRAL-TRIO_dom_sf"/>
</dbReference>
<dbReference type="Proteomes" id="UP001431783">
    <property type="component" value="Unassembled WGS sequence"/>
</dbReference>
<accession>A0AAW1UZK1</accession>
<evidence type="ECO:0000313" key="2">
    <source>
        <dbReference type="EMBL" id="KAK9885395.1"/>
    </source>
</evidence>
<dbReference type="Gene3D" id="3.40.525.10">
    <property type="entry name" value="CRAL-TRIO lipid binding domain"/>
    <property type="match status" value="1"/>
</dbReference>
<dbReference type="PANTHER" id="PTHR10174">
    <property type="entry name" value="ALPHA-TOCOPHEROL TRANSFER PROTEIN-RELATED"/>
    <property type="match status" value="1"/>
</dbReference>
<dbReference type="SUPFAM" id="SSF52087">
    <property type="entry name" value="CRAL/TRIO domain"/>
    <property type="match status" value="1"/>
</dbReference>
<evidence type="ECO:0000259" key="1">
    <source>
        <dbReference type="PROSITE" id="PS50191"/>
    </source>
</evidence>
<dbReference type="InterPro" id="IPR001251">
    <property type="entry name" value="CRAL-TRIO_dom"/>
</dbReference>
<name>A0AAW1UZK1_9CUCU</name>
<proteinExistence type="predicted"/>
<sequence length="90" mass="10498">MVEGLQNCFPARFKGVHFLEQPWYVEAALMVIKPFLNDKIKERIYVHGNNMSVLHEHVHKDILPADLGGEKPSYNPEQWLKMIENGKRII</sequence>
<feature type="domain" description="CRAL-TRIO" evidence="1">
    <location>
        <begin position="1"/>
        <end position="75"/>
    </location>
</feature>
<dbReference type="Pfam" id="PF00650">
    <property type="entry name" value="CRAL_TRIO"/>
    <property type="match status" value="1"/>
</dbReference>
<protein>
    <recommendedName>
        <fullName evidence="1">CRAL-TRIO domain-containing protein</fullName>
    </recommendedName>
</protein>
<reference evidence="2 3" key="1">
    <citation type="submission" date="2023-03" db="EMBL/GenBank/DDBJ databases">
        <title>Genome insight into feeding habits of ladybird beetles.</title>
        <authorList>
            <person name="Li H.-S."/>
            <person name="Huang Y.-H."/>
            <person name="Pang H."/>
        </authorList>
    </citation>
    <scope>NUCLEOTIDE SEQUENCE [LARGE SCALE GENOMIC DNA]</scope>
    <source>
        <strain evidence="2">SYSU_2023b</strain>
        <tissue evidence="2">Whole body</tissue>
    </source>
</reference>
<dbReference type="PRINTS" id="PR00180">
    <property type="entry name" value="CRETINALDHBP"/>
</dbReference>
<organism evidence="2 3">
    <name type="scientific">Henosepilachna vigintioctopunctata</name>
    <dbReference type="NCBI Taxonomy" id="420089"/>
    <lineage>
        <taxon>Eukaryota</taxon>
        <taxon>Metazoa</taxon>
        <taxon>Ecdysozoa</taxon>
        <taxon>Arthropoda</taxon>
        <taxon>Hexapoda</taxon>
        <taxon>Insecta</taxon>
        <taxon>Pterygota</taxon>
        <taxon>Neoptera</taxon>
        <taxon>Endopterygota</taxon>
        <taxon>Coleoptera</taxon>
        <taxon>Polyphaga</taxon>
        <taxon>Cucujiformia</taxon>
        <taxon>Coccinelloidea</taxon>
        <taxon>Coccinellidae</taxon>
        <taxon>Epilachninae</taxon>
        <taxon>Epilachnini</taxon>
        <taxon>Henosepilachna</taxon>
    </lineage>
</organism>
<dbReference type="PANTHER" id="PTHR10174:SF231">
    <property type="entry name" value="CLAVESIN-2-LIKE PROTEIN"/>
    <property type="match status" value="1"/>
</dbReference>
<comment type="caution">
    <text evidence="2">The sequence shown here is derived from an EMBL/GenBank/DDBJ whole genome shotgun (WGS) entry which is preliminary data.</text>
</comment>
<dbReference type="AlphaFoldDB" id="A0AAW1UZK1"/>